<feature type="region of interest" description="Disordered" evidence="1">
    <location>
        <begin position="1"/>
        <end position="44"/>
    </location>
</feature>
<proteinExistence type="predicted"/>
<reference evidence="3" key="1">
    <citation type="journal article" date="2019" name="Curr. Biol.">
        <title>Genome Sequence of Striga asiatica Provides Insight into the Evolution of Plant Parasitism.</title>
        <authorList>
            <person name="Yoshida S."/>
            <person name="Kim S."/>
            <person name="Wafula E.K."/>
            <person name="Tanskanen J."/>
            <person name="Kim Y.M."/>
            <person name="Honaas L."/>
            <person name="Yang Z."/>
            <person name="Spallek T."/>
            <person name="Conn C.E."/>
            <person name="Ichihashi Y."/>
            <person name="Cheong K."/>
            <person name="Cui S."/>
            <person name="Der J.P."/>
            <person name="Gundlach H."/>
            <person name="Jiao Y."/>
            <person name="Hori C."/>
            <person name="Ishida J.K."/>
            <person name="Kasahara H."/>
            <person name="Kiba T."/>
            <person name="Kim M.S."/>
            <person name="Koo N."/>
            <person name="Laohavisit A."/>
            <person name="Lee Y.H."/>
            <person name="Lumba S."/>
            <person name="McCourt P."/>
            <person name="Mortimer J.C."/>
            <person name="Mutuku J.M."/>
            <person name="Nomura T."/>
            <person name="Sasaki-Sekimoto Y."/>
            <person name="Seto Y."/>
            <person name="Wang Y."/>
            <person name="Wakatake T."/>
            <person name="Sakakibara H."/>
            <person name="Demura T."/>
            <person name="Yamaguchi S."/>
            <person name="Yoneyama K."/>
            <person name="Manabe R.I."/>
            <person name="Nelson D.C."/>
            <person name="Schulman A.H."/>
            <person name="Timko M.P."/>
            <person name="dePamphilis C.W."/>
            <person name="Choi D."/>
            <person name="Shirasu K."/>
        </authorList>
    </citation>
    <scope>NUCLEOTIDE SEQUENCE [LARGE SCALE GENOMIC DNA]</scope>
    <source>
        <strain evidence="3">cv. UVA1</strain>
    </source>
</reference>
<evidence type="ECO:0000256" key="1">
    <source>
        <dbReference type="SAM" id="MobiDB-lite"/>
    </source>
</evidence>
<dbReference type="EMBL" id="BKCP01009959">
    <property type="protein sequence ID" value="GER51837.1"/>
    <property type="molecule type" value="Genomic_DNA"/>
</dbReference>
<sequence length="214" mass="23413">MGVTSTGLQFGRRTPATGMSSGSAPAMGRGAAASDSPIPNSGASVADIDSLGKVIGDSNKLQELKLTPEEVKAESSKGKGKIIEEEAPRADIAITNAICPAQIQVTESQSLLNKELEIMEVEIAAEYLNQEKSADQKDNTTLPQKRTSISTWKRADIEGRNVRKPTGQDLVVKDKKWKRNIEEVWMQELFEDGGYRWDAQKVTECSKKKTAQLY</sequence>
<accession>A0A5A7R532</accession>
<keyword evidence="3" id="KW-1185">Reference proteome</keyword>
<evidence type="ECO:0000313" key="2">
    <source>
        <dbReference type="EMBL" id="GER51837.1"/>
    </source>
</evidence>
<gene>
    <name evidence="2" type="ORF">STAS_29256</name>
</gene>
<evidence type="ECO:0000313" key="3">
    <source>
        <dbReference type="Proteomes" id="UP000325081"/>
    </source>
</evidence>
<dbReference type="Proteomes" id="UP000325081">
    <property type="component" value="Unassembled WGS sequence"/>
</dbReference>
<organism evidence="2 3">
    <name type="scientific">Striga asiatica</name>
    <name type="common">Asiatic witchweed</name>
    <name type="synonym">Buchnera asiatica</name>
    <dbReference type="NCBI Taxonomy" id="4170"/>
    <lineage>
        <taxon>Eukaryota</taxon>
        <taxon>Viridiplantae</taxon>
        <taxon>Streptophyta</taxon>
        <taxon>Embryophyta</taxon>
        <taxon>Tracheophyta</taxon>
        <taxon>Spermatophyta</taxon>
        <taxon>Magnoliopsida</taxon>
        <taxon>eudicotyledons</taxon>
        <taxon>Gunneridae</taxon>
        <taxon>Pentapetalae</taxon>
        <taxon>asterids</taxon>
        <taxon>lamiids</taxon>
        <taxon>Lamiales</taxon>
        <taxon>Orobanchaceae</taxon>
        <taxon>Buchnereae</taxon>
        <taxon>Striga</taxon>
    </lineage>
</organism>
<comment type="caution">
    <text evidence="2">The sequence shown here is derived from an EMBL/GenBank/DDBJ whole genome shotgun (WGS) entry which is preliminary data.</text>
</comment>
<name>A0A5A7R532_STRAF</name>
<protein>
    <submittedName>
        <fullName evidence="2">4-hydroxy-3-methylbut-2-enyl diphosphatereductase</fullName>
    </submittedName>
</protein>
<dbReference type="AlphaFoldDB" id="A0A5A7R532"/>